<dbReference type="Pfam" id="PF01243">
    <property type="entry name" value="PNPOx_N"/>
    <property type="match status" value="1"/>
</dbReference>
<reference evidence="3" key="1">
    <citation type="submission" date="2021-02" db="EMBL/GenBank/DDBJ databases">
        <title>Phycicoccus sp. MQZ13P-5T, whole genome shotgun sequence.</title>
        <authorList>
            <person name="Tuo L."/>
        </authorList>
    </citation>
    <scope>NUCLEOTIDE SEQUENCE</scope>
    <source>
        <strain evidence="3">MQZ13P-5</strain>
    </source>
</reference>
<sequence length="163" mass="17914">MSDVADPDSTPRSRAVRRRDTERRLAHDVDLWVASASGDGVPHLVPLSFDWDGESVLLATPATSPTGRNLAASRTARLGLGPTRDVTLVEGEVEVVALGDLPPAAADRFAERTGFDPRAEDGDYAWYRVRPRVVRAWREADELPARELMRDGRWLVEAAGEGR</sequence>
<evidence type="ECO:0000259" key="2">
    <source>
        <dbReference type="Pfam" id="PF01243"/>
    </source>
</evidence>
<dbReference type="InterPro" id="IPR012349">
    <property type="entry name" value="Split_barrel_FMN-bd"/>
</dbReference>
<evidence type="ECO:0000256" key="1">
    <source>
        <dbReference type="SAM" id="MobiDB-lite"/>
    </source>
</evidence>
<evidence type="ECO:0000313" key="4">
    <source>
        <dbReference type="Proteomes" id="UP001430172"/>
    </source>
</evidence>
<accession>A0ABS2CII7</accession>
<organism evidence="3 4">
    <name type="scientific">Phycicoccus sonneratiae</name>
    <dbReference type="NCBI Taxonomy" id="2807628"/>
    <lineage>
        <taxon>Bacteria</taxon>
        <taxon>Bacillati</taxon>
        <taxon>Actinomycetota</taxon>
        <taxon>Actinomycetes</taxon>
        <taxon>Micrococcales</taxon>
        <taxon>Intrasporangiaceae</taxon>
        <taxon>Phycicoccus</taxon>
    </lineage>
</organism>
<keyword evidence="4" id="KW-1185">Reference proteome</keyword>
<name>A0ABS2CII7_9MICO</name>
<dbReference type="EMBL" id="JAFDVD010000005">
    <property type="protein sequence ID" value="MBM6399668.1"/>
    <property type="molecule type" value="Genomic_DNA"/>
</dbReference>
<feature type="domain" description="Pyridoxamine 5'-phosphate oxidase N-terminal" evidence="2">
    <location>
        <begin position="32"/>
        <end position="137"/>
    </location>
</feature>
<dbReference type="InterPro" id="IPR011576">
    <property type="entry name" value="Pyridox_Oxase_N"/>
</dbReference>
<dbReference type="RefSeq" id="WP_204130144.1">
    <property type="nucleotide sequence ID" value="NZ_JAFDVD010000005.1"/>
</dbReference>
<dbReference type="Proteomes" id="UP001430172">
    <property type="component" value="Unassembled WGS sequence"/>
</dbReference>
<proteinExistence type="predicted"/>
<gene>
    <name evidence="3" type="ORF">JQN70_04640</name>
</gene>
<comment type="caution">
    <text evidence="3">The sequence shown here is derived from an EMBL/GenBank/DDBJ whole genome shotgun (WGS) entry which is preliminary data.</text>
</comment>
<evidence type="ECO:0000313" key="3">
    <source>
        <dbReference type="EMBL" id="MBM6399668.1"/>
    </source>
</evidence>
<feature type="region of interest" description="Disordered" evidence="1">
    <location>
        <begin position="1"/>
        <end position="21"/>
    </location>
</feature>
<dbReference type="SUPFAM" id="SSF50475">
    <property type="entry name" value="FMN-binding split barrel"/>
    <property type="match status" value="1"/>
</dbReference>
<protein>
    <submittedName>
        <fullName evidence="3">Pyridoxamine 5'-phosphate oxidase family protein</fullName>
    </submittedName>
</protein>
<dbReference type="Gene3D" id="2.30.110.10">
    <property type="entry name" value="Electron Transport, Fmn-binding Protein, Chain A"/>
    <property type="match status" value="1"/>
</dbReference>